<dbReference type="AlphaFoldDB" id="A0A4R4RUD9"/>
<evidence type="ECO:0000256" key="1">
    <source>
        <dbReference type="SAM" id="MobiDB-lite"/>
    </source>
</evidence>
<feature type="compositionally biased region" description="Low complexity" evidence="1">
    <location>
        <begin position="458"/>
        <end position="475"/>
    </location>
</feature>
<evidence type="ECO:0000259" key="3">
    <source>
        <dbReference type="Pfam" id="PF03703"/>
    </source>
</evidence>
<evidence type="ECO:0000256" key="2">
    <source>
        <dbReference type="SAM" id="Phobius"/>
    </source>
</evidence>
<protein>
    <recommendedName>
        <fullName evidence="3">YdbS-like PH domain-containing protein</fullName>
    </recommendedName>
</protein>
<sequence length="481" mass="52117">MTSAPGSEAEGAKAARVDPTPDHFRRLHPLTPLLRGWAFLAAAIAFGGQDALRSGEMGRFGLTVLAIAIIGMITGLMSWWFTRYGFDGGALRIDSGVLNRRSRRVRLDRLQAVDINRPLAGRLLGVSELRLEVAGGGKAEAPLQYLAVDDAVRLRAELLARAAGIDADTPEAPERVVHEVPLDRLIWSTVLSGAFITGVVFIVGIAIAFLFFRDSNVTFGVLSSMVPGIIAIGAALWAQLGRNFAFVLAESPDGYRIRKGLLDTQHQTVPPGRVQGVAMRQPLLWRGKGWVRLDVDVAGYSGESGEDSQRTSTLLPVATYDEAAEVLRHVLPGTDPLSVPLSYAPRPARWLRPFGWKRLAYGVDEHVVVVREGVLSRAITTVPHAKTQSVRVVQGPLQRRLGLASVAVDTTPGPVDAVIRHRYAAEARTIVEEQAERARLARKADVPEQWMARYRQQSAPAPAGDADGDGPPAASSERDQE</sequence>
<feature type="transmembrane region" description="Helical" evidence="2">
    <location>
        <begin position="185"/>
        <end position="212"/>
    </location>
</feature>
<keyword evidence="2" id="KW-1133">Transmembrane helix</keyword>
<keyword evidence="2" id="KW-0812">Transmembrane</keyword>
<keyword evidence="5" id="KW-1185">Reference proteome</keyword>
<keyword evidence="2" id="KW-0472">Membrane</keyword>
<feature type="region of interest" description="Disordered" evidence="1">
    <location>
        <begin position="1"/>
        <end position="20"/>
    </location>
</feature>
<feature type="transmembrane region" description="Helical" evidence="2">
    <location>
        <begin position="60"/>
        <end position="81"/>
    </location>
</feature>
<dbReference type="PANTHER" id="PTHR34473">
    <property type="entry name" value="UPF0699 TRANSMEMBRANE PROTEIN YDBS"/>
    <property type="match status" value="1"/>
</dbReference>
<organism evidence="4 5">
    <name type="scientific">Jiangella ureilytica</name>
    <dbReference type="NCBI Taxonomy" id="2530374"/>
    <lineage>
        <taxon>Bacteria</taxon>
        <taxon>Bacillati</taxon>
        <taxon>Actinomycetota</taxon>
        <taxon>Actinomycetes</taxon>
        <taxon>Jiangellales</taxon>
        <taxon>Jiangellaceae</taxon>
        <taxon>Jiangella</taxon>
    </lineage>
</organism>
<dbReference type="EMBL" id="SMKL01000015">
    <property type="protein sequence ID" value="TDC52432.1"/>
    <property type="molecule type" value="Genomic_DNA"/>
</dbReference>
<dbReference type="InterPro" id="IPR014529">
    <property type="entry name" value="UCP026631"/>
</dbReference>
<dbReference type="OrthoDB" id="3190163at2"/>
<name>A0A4R4RUD9_9ACTN</name>
<dbReference type="RefSeq" id="WP_131981445.1">
    <property type="nucleotide sequence ID" value="NZ_SMKL01000015.1"/>
</dbReference>
<feature type="domain" description="YdbS-like PH" evidence="3">
    <location>
        <begin position="256"/>
        <end position="329"/>
    </location>
</feature>
<feature type="domain" description="YdbS-like PH" evidence="3">
    <location>
        <begin position="356"/>
        <end position="431"/>
    </location>
</feature>
<evidence type="ECO:0000313" key="4">
    <source>
        <dbReference type="EMBL" id="TDC52432.1"/>
    </source>
</evidence>
<feature type="transmembrane region" description="Helical" evidence="2">
    <location>
        <begin position="219"/>
        <end position="238"/>
    </location>
</feature>
<dbReference type="PIRSF" id="PIRSF026631">
    <property type="entry name" value="UCP026631"/>
    <property type="match status" value="1"/>
</dbReference>
<feature type="domain" description="YdbS-like PH" evidence="3">
    <location>
        <begin position="79"/>
        <end position="157"/>
    </location>
</feature>
<dbReference type="PANTHER" id="PTHR34473:SF2">
    <property type="entry name" value="UPF0699 TRANSMEMBRANE PROTEIN YDBT"/>
    <property type="match status" value="1"/>
</dbReference>
<dbReference type="InterPro" id="IPR005182">
    <property type="entry name" value="YdbS-like_PH"/>
</dbReference>
<evidence type="ECO:0000313" key="5">
    <source>
        <dbReference type="Proteomes" id="UP000295621"/>
    </source>
</evidence>
<proteinExistence type="predicted"/>
<dbReference type="Proteomes" id="UP000295621">
    <property type="component" value="Unassembled WGS sequence"/>
</dbReference>
<feature type="compositionally biased region" description="Basic and acidic residues" evidence="1">
    <location>
        <begin position="10"/>
        <end position="20"/>
    </location>
</feature>
<feature type="transmembrane region" description="Helical" evidence="2">
    <location>
        <begin position="30"/>
        <end position="48"/>
    </location>
</feature>
<comment type="caution">
    <text evidence="4">The sequence shown here is derived from an EMBL/GenBank/DDBJ whole genome shotgun (WGS) entry which is preliminary data.</text>
</comment>
<feature type="region of interest" description="Disordered" evidence="1">
    <location>
        <begin position="449"/>
        <end position="481"/>
    </location>
</feature>
<accession>A0A4R4RUD9</accession>
<dbReference type="Pfam" id="PF03703">
    <property type="entry name" value="bPH_2"/>
    <property type="match status" value="3"/>
</dbReference>
<gene>
    <name evidence="4" type="ORF">E1212_08940</name>
</gene>
<reference evidence="4 5" key="1">
    <citation type="submission" date="2019-02" db="EMBL/GenBank/DDBJ databases">
        <title>Draft genome sequences of novel Actinobacteria.</title>
        <authorList>
            <person name="Sahin N."/>
            <person name="Ay H."/>
            <person name="Saygin H."/>
        </authorList>
    </citation>
    <scope>NUCLEOTIDE SEQUENCE [LARGE SCALE GENOMIC DNA]</scope>
    <source>
        <strain evidence="4 5">KC603</strain>
    </source>
</reference>